<dbReference type="AlphaFoldDB" id="A0A5N6M3C3"/>
<comment type="caution">
    <text evidence="2">The sequence shown here is derived from an EMBL/GenBank/DDBJ whole genome shotgun (WGS) entry which is preliminary data.</text>
</comment>
<feature type="compositionally biased region" description="Polar residues" evidence="1">
    <location>
        <begin position="1"/>
        <end position="12"/>
    </location>
</feature>
<evidence type="ECO:0000256" key="1">
    <source>
        <dbReference type="SAM" id="MobiDB-lite"/>
    </source>
</evidence>
<accession>A0A5N6M3C3</accession>
<evidence type="ECO:0000313" key="3">
    <source>
        <dbReference type="Proteomes" id="UP000326396"/>
    </source>
</evidence>
<organism evidence="2 3">
    <name type="scientific">Mikania micrantha</name>
    <name type="common">bitter vine</name>
    <dbReference type="NCBI Taxonomy" id="192012"/>
    <lineage>
        <taxon>Eukaryota</taxon>
        <taxon>Viridiplantae</taxon>
        <taxon>Streptophyta</taxon>
        <taxon>Embryophyta</taxon>
        <taxon>Tracheophyta</taxon>
        <taxon>Spermatophyta</taxon>
        <taxon>Magnoliopsida</taxon>
        <taxon>eudicotyledons</taxon>
        <taxon>Gunneridae</taxon>
        <taxon>Pentapetalae</taxon>
        <taxon>asterids</taxon>
        <taxon>campanulids</taxon>
        <taxon>Asterales</taxon>
        <taxon>Asteraceae</taxon>
        <taxon>Asteroideae</taxon>
        <taxon>Heliantheae alliance</taxon>
        <taxon>Eupatorieae</taxon>
        <taxon>Mikania</taxon>
    </lineage>
</organism>
<name>A0A5N6M3C3_9ASTR</name>
<dbReference type="EMBL" id="SZYD01000017">
    <property type="protein sequence ID" value="KAD3068278.1"/>
    <property type="molecule type" value="Genomic_DNA"/>
</dbReference>
<reference evidence="2 3" key="1">
    <citation type="submission" date="2019-05" db="EMBL/GenBank/DDBJ databases">
        <title>Mikania micrantha, genome provides insights into the molecular mechanism of rapid growth.</title>
        <authorList>
            <person name="Liu B."/>
        </authorList>
    </citation>
    <scope>NUCLEOTIDE SEQUENCE [LARGE SCALE GENOMIC DNA]</scope>
    <source>
        <strain evidence="2">NLD-2019</strain>
        <tissue evidence="2">Leaf</tissue>
    </source>
</reference>
<keyword evidence="3" id="KW-1185">Reference proteome</keyword>
<dbReference type="Proteomes" id="UP000326396">
    <property type="component" value="Linkage Group LG7"/>
</dbReference>
<sequence length="88" mass="10249">MVVDNPSMNESEQGCRADRRSLDLVQHNRLDEDEAERRKDPVHLRLCEGAQICNCSGCRFWFTYEDDLMKIKLKVSSSIMRRSADLDN</sequence>
<proteinExistence type="predicted"/>
<evidence type="ECO:0000313" key="2">
    <source>
        <dbReference type="EMBL" id="KAD3068278.1"/>
    </source>
</evidence>
<gene>
    <name evidence="2" type="ORF">E3N88_36158</name>
</gene>
<feature type="region of interest" description="Disordered" evidence="1">
    <location>
        <begin position="1"/>
        <end position="20"/>
    </location>
</feature>
<protein>
    <submittedName>
        <fullName evidence="2">Uncharacterized protein</fullName>
    </submittedName>
</protein>